<evidence type="ECO:0000256" key="2">
    <source>
        <dbReference type="ARBA" id="ARBA00023015"/>
    </source>
</evidence>
<reference evidence="6" key="1">
    <citation type="submission" date="2021-06" db="EMBL/GenBank/DDBJ databases">
        <title>Description of novel taxa of the family Lachnospiraceae.</title>
        <authorList>
            <person name="Chaplin A.V."/>
            <person name="Sokolova S.R."/>
            <person name="Pikina A.P."/>
            <person name="Korzhanova M."/>
            <person name="Belova V."/>
            <person name="Korostin D."/>
            <person name="Efimov B.A."/>
        </authorList>
    </citation>
    <scope>NUCLEOTIDE SEQUENCE</scope>
    <source>
        <strain evidence="6">ASD5720</strain>
    </source>
</reference>
<keyword evidence="7" id="KW-1185">Reference proteome</keyword>
<evidence type="ECO:0000313" key="6">
    <source>
        <dbReference type="EMBL" id="MBU9735666.1"/>
    </source>
</evidence>
<comment type="similarity">
    <text evidence="1">Belongs to the BlaI transcriptional regulatory family.</text>
</comment>
<dbReference type="Pfam" id="PF03965">
    <property type="entry name" value="Penicillinase_R"/>
    <property type="match status" value="1"/>
</dbReference>
<dbReference type="PIRSF" id="PIRSF019455">
    <property type="entry name" value="CopR_AtkY"/>
    <property type="match status" value="1"/>
</dbReference>
<dbReference type="SUPFAM" id="SSF46785">
    <property type="entry name" value="Winged helix' DNA-binding domain"/>
    <property type="match status" value="1"/>
</dbReference>
<evidence type="ECO:0000313" key="7">
    <source>
        <dbReference type="Proteomes" id="UP000712157"/>
    </source>
</evidence>
<dbReference type="Gene3D" id="1.10.10.10">
    <property type="entry name" value="Winged helix-like DNA-binding domain superfamily/Winged helix DNA-binding domain"/>
    <property type="match status" value="1"/>
</dbReference>
<keyword evidence="2" id="KW-0805">Transcription regulation</keyword>
<organism evidence="6 7">
    <name type="scientific">Diplocloster agilis</name>
    <dbReference type="NCBI Taxonomy" id="2850323"/>
    <lineage>
        <taxon>Bacteria</taxon>
        <taxon>Bacillati</taxon>
        <taxon>Bacillota</taxon>
        <taxon>Clostridia</taxon>
        <taxon>Lachnospirales</taxon>
        <taxon>Lachnospiraceae</taxon>
        <taxon>Diplocloster</taxon>
    </lineage>
</organism>
<proteinExistence type="inferred from homology"/>
<feature type="coiled-coil region" evidence="5">
    <location>
        <begin position="102"/>
        <end position="132"/>
    </location>
</feature>
<evidence type="ECO:0000256" key="1">
    <source>
        <dbReference type="ARBA" id="ARBA00011046"/>
    </source>
</evidence>
<dbReference type="InterPro" id="IPR005650">
    <property type="entry name" value="BlaI_family"/>
</dbReference>
<dbReference type="Gene3D" id="1.10.4040.10">
    <property type="entry name" value="Penicillinase repressor domain"/>
    <property type="match status" value="1"/>
</dbReference>
<dbReference type="Proteomes" id="UP000712157">
    <property type="component" value="Unassembled WGS sequence"/>
</dbReference>
<evidence type="ECO:0000256" key="5">
    <source>
        <dbReference type="SAM" id="Coils"/>
    </source>
</evidence>
<evidence type="ECO:0000256" key="4">
    <source>
        <dbReference type="ARBA" id="ARBA00023163"/>
    </source>
</evidence>
<dbReference type="RefSeq" id="WP_158342296.1">
    <property type="nucleotide sequence ID" value="NZ_JAHQCW010000004.1"/>
</dbReference>
<dbReference type="GO" id="GO:0045892">
    <property type="term" value="P:negative regulation of DNA-templated transcription"/>
    <property type="evidence" value="ECO:0007669"/>
    <property type="project" value="InterPro"/>
</dbReference>
<keyword evidence="5" id="KW-0175">Coiled coil</keyword>
<gene>
    <name evidence="6" type="ORF">KTH89_03890</name>
</gene>
<protein>
    <submittedName>
        <fullName evidence="6">BlaI/MecI/CopY family transcriptional regulator</fullName>
    </submittedName>
</protein>
<dbReference type="InterPro" id="IPR036388">
    <property type="entry name" value="WH-like_DNA-bd_sf"/>
</dbReference>
<accession>A0A949K322</accession>
<dbReference type="GO" id="GO:0003677">
    <property type="term" value="F:DNA binding"/>
    <property type="evidence" value="ECO:0007669"/>
    <property type="project" value="UniProtKB-KW"/>
</dbReference>
<dbReference type="EMBL" id="JAHQCW010000004">
    <property type="protein sequence ID" value="MBU9735666.1"/>
    <property type="molecule type" value="Genomic_DNA"/>
</dbReference>
<evidence type="ECO:0000256" key="3">
    <source>
        <dbReference type="ARBA" id="ARBA00023125"/>
    </source>
</evidence>
<comment type="caution">
    <text evidence="6">The sequence shown here is derived from an EMBL/GenBank/DDBJ whole genome shotgun (WGS) entry which is preliminary data.</text>
</comment>
<keyword evidence="4" id="KW-0804">Transcription</keyword>
<sequence length="138" mass="16026">MKDLPRISDAELEVMKIVWNCAPISTTEVIERLTATTKWSPKTIQTMLLRLVKKGALSYEKSSRVFVYSSAVAREDYVNRESESFLHRFYGGTLRSMVVNFLEEERLSQDEIEELRQLLEQNQARSRKYDNDSGENQG</sequence>
<name>A0A949K322_9FIRM</name>
<keyword evidence="3" id="KW-0238">DNA-binding</keyword>
<dbReference type="AlphaFoldDB" id="A0A949K322"/>
<dbReference type="InterPro" id="IPR036390">
    <property type="entry name" value="WH_DNA-bd_sf"/>
</dbReference>